<reference evidence="10" key="2">
    <citation type="submission" date="2015-06" db="UniProtKB">
        <authorList>
            <consortium name="EnsemblMetazoa"/>
        </authorList>
    </citation>
    <scope>IDENTIFICATION</scope>
</reference>
<keyword evidence="6" id="KW-0648">Protein biosynthesis</keyword>
<dbReference type="SUPFAM" id="SSF55681">
    <property type="entry name" value="Class II aaRS and biotin synthetases"/>
    <property type="match status" value="2"/>
</dbReference>
<dbReference type="EMBL" id="CAEY01001892">
    <property type="status" value="NOT_ANNOTATED_CDS"/>
    <property type="molecule type" value="Genomic_DNA"/>
</dbReference>
<evidence type="ECO:0000256" key="8">
    <source>
        <dbReference type="ARBA" id="ARBA00047639"/>
    </source>
</evidence>
<evidence type="ECO:0000313" key="11">
    <source>
        <dbReference type="Proteomes" id="UP000015104"/>
    </source>
</evidence>
<dbReference type="GO" id="GO:0005829">
    <property type="term" value="C:cytosol"/>
    <property type="evidence" value="ECO:0007669"/>
    <property type="project" value="TreeGrafter"/>
</dbReference>
<evidence type="ECO:0000256" key="2">
    <source>
        <dbReference type="ARBA" id="ARBA00012815"/>
    </source>
</evidence>
<evidence type="ECO:0000256" key="6">
    <source>
        <dbReference type="ARBA" id="ARBA00022917"/>
    </source>
</evidence>
<evidence type="ECO:0000256" key="7">
    <source>
        <dbReference type="ARBA" id="ARBA00023146"/>
    </source>
</evidence>
<evidence type="ECO:0000259" key="9">
    <source>
        <dbReference type="PROSITE" id="PS50862"/>
    </source>
</evidence>
<dbReference type="SUPFAM" id="SSF52954">
    <property type="entry name" value="Class II aaRS ABD-related"/>
    <property type="match status" value="1"/>
</dbReference>
<reference evidence="11" key="1">
    <citation type="submission" date="2011-08" db="EMBL/GenBank/DDBJ databases">
        <authorList>
            <person name="Rombauts S."/>
        </authorList>
    </citation>
    <scope>NUCLEOTIDE SEQUENCE</scope>
    <source>
        <strain evidence="11">London</strain>
    </source>
</reference>
<dbReference type="HOGENOM" id="CLU_378720_0_0_1"/>
<feature type="domain" description="Aminoacyl-transfer RNA synthetases class-II family profile" evidence="9">
    <location>
        <begin position="407"/>
        <end position="719"/>
    </location>
</feature>
<keyword evidence="5" id="KW-0067">ATP-binding</keyword>
<dbReference type="GO" id="GO:0004821">
    <property type="term" value="F:histidine-tRNA ligase activity"/>
    <property type="evidence" value="ECO:0007669"/>
    <property type="project" value="UniProtKB-EC"/>
</dbReference>
<dbReference type="Gene3D" id="3.40.50.800">
    <property type="entry name" value="Anticodon-binding domain"/>
    <property type="match status" value="1"/>
</dbReference>
<dbReference type="GO" id="GO:0002119">
    <property type="term" value="P:nematode larval development"/>
    <property type="evidence" value="ECO:0007669"/>
    <property type="project" value="TreeGrafter"/>
</dbReference>
<proteinExistence type="inferred from homology"/>
<keyword evidence="11" id="KW-1185">Reference proteome</keyword>
<dbReference type="CDD" id="cd00859">
    <property type="entry name" value="HisRS_anticodon"/>
    <property type="match status" value="1"/>
</dbReference>
<dbReference type="InterPro" id="IPR036621">
    <property type="entry name" value="Anticodon-bd_dom_sf"/>
</dbReference>
<sequence length="732" mass="82069">MTRYSINAVYRRDNPSITKGRFREFYQCDFDIAGKFEPIEPDSRCLKVLCEVLNELDLKSFIIKVNHRLLLNGMFAVAGVPEEKFKTICSSIDKLGKLTWEEIKQEMCKDKGLAESVADQIGEMIKYHGSIEMLNELLSSDLGKNVNAKKGLEELKILYNLCKNSGIEGKIEFDLSLARGLDYYTGVIYEAVLQDDGLEVGSIAAGGRYDGLVGLLSADKHDVPCVGVSVGIERILAIIEKRFSVEPSMEVECFVISIGKGMVEERLKIIRELDDAQISVDHLDKANPKLLPQIQAAEEKNIPYIVMLGENELKDGIVKIRDVKTRAETPIERAKLVEELKKMLIEKKSDLTGDSSKGESNKITSTNDAIDKIMGGDAIDDEKSNQLLGLYTPKGMQDYDPERMLDREEIFNTIENTFKRSGAQPLDTPICELKETLQGKYGPEEEKLIFHLADQGGEILSLRYDLTVPFARFLTMFKMHSMKRYHIGKVYRIDNPDCTKGTFREFYQCDFDIAGQSDSMIADSRCIRVLYKCLKDAGLQSFIIKVNMVPILEGVFTLAGAPEKSFKTLFIAMDKLKKTSWDEIKQNLLKETGLTEVIVDKIRDLIQHRGSEDKLDELLAGELGKIKSSQEALESLKTLFKYCQALGIDKDSIEFDLSLSRGLDYYTGLIFEASLKDPVDHGFGSVAGGGRYDGLVTLLAGKKHKVPAVGFSIGSDRLLTIKDFQKSIQVKE</sequence>
<dbReference type="InterPro" id="IPR041715">
    <property type="entry name" value="HisRS-like_core"/>
</dbReference>
<dbReference type="GO" id="GO:0005739">
    <property type="term" value="C:mitochondrion"/>
    <property type="evidence" value="ECO:0007669"/>
    <property type="project" value="TreeGrafter"/>
</dbReference>
<dbReference type="FunFam" id="3.40.50.800:FF:000012">
    <property type="entry name" value="Histidine--tRNA ligase, cytoplasmic"/>
    <property type="match status" value="1"/>
</dbReference>
<keyword evidence="3" id="KW-0436">Ligase</keyword>
<organism evidence="10 11">
    <name type="scientific">Tetranychus urticae</name>
    <name type="common">Two-spotted spider mite</name>
    <dbReference type="NCBI Taxonomy" id="32264"/>
    <lineage>
        <taxon>Eukaryota</taxon>
        <taxon>Metazoa</taxon>
        <taxon>Ecdysozoa</taxon>
        <taxon>Arthropoda</taxon>
        <taxon>Chelicerata</taxon>
        <taxon>Arachnida</taxon>
        <taxon>Acari</taxon>
        <taxon>Acariformes</taxon>
        <taxon>Trombidiformes</taxon>
        <taxon>Prostigmata</taxon>
        <taxon>Eleutherengona</taxon>
        <taxon>Raphignathae</taxon>
        <taxon>Tetranychoidea</taxon>
        <taxon>Tetranychidae</taxon>
        <taxon>Tetranychus</taxon>
    </lineage>
</organism>
<comment type="similarity">
    <text evidence="1">Belongs to the class-II aminoacyl-tRNA synthetase family.</text>
</comment>
<dbReference type="PANTHER" id="PTHR11476:SF7">
    <property type="entry name" value="HISTIDINE--TRNA LIGASE"/>
    <property type="match status" value="1"/>
</dbReference>
<feature type="domain" description="Aminoacyl-transfer RNA synthetases class-II family profile" evidence="9">
    <location>
        <begin position="1"/>
        <end position="247"/>
    </location>
</feature>
<dbReference type="AlphaFoldDB" id="T1K9N3"/>
<dbReference type="Pfam" id="PF13393">
    <property type="entry name" value="tRNA-synt_His"/>
    <property type="match status" value="2"/>
</dbReference>
<dbReference type="GO" id="GO:0003723">
    <property type="term" value="F:RNA binding"/>
    <property type="evidence" value="ECO:0007669"/>
    <property type="project" value="TreeGrafter"/>
</dbReference>
<dbReference type="InterPro" id="IPR006195">
    <property type="entry name" value="aa-tRNA-synth_II"/>
</dbReference>
<dbReference type="Proteomes" id="UP000015104">
    <property type="component" value="Unassembled WGS sequence"/>
</dbReference>
<dbReference type="Gene3D" id="3.30.930.10">
    <property type="entry name" value="Bira Bifunctional Protein, Domain 2"/>
    <property type="match status" value="2"/>
</dbReference>
<evidence type="ECO:0000256" key="3">
    <source>
        <dbReference type="ARBA" id="ARBA00022598"/>
    </source>
</evidence>
<evidence type="ECO:0000313" key="10">
    <source>
        <dbReference type="EnsemblMetazoa" id="tetur07g05570.1"/>
    </source>
</evidence>
<evidence type="ECO:0000256" key="1">
    <source>
        <dbReference type="ARBA" id="ARBA00008226"/>
    </source>
</evidence>
<dbReference type="EC" id="6.1.1.21" evidence="2"/>
<dbReference type="PANTHER" id="PTHR11476">
    <property type="entry name" value="HISTIDYL-TRNA SYNTHETASE"/>
    <property type="match status" value="1"/>
</dbReference>
<dbReference type="CDD" id="cd00773">
    <property type="entry name" value="HisRS-like_core"/>
    <property type="match status" value="2"/>
</dbReference>
<name>T1K9N3_TETUR</name>
<dbReference type="GO" id="GO:0005524">
    <property type="term" value="F:ATP binding"/>
    <property type="evidence" value="ECO:0007669"/>
    <property type="project" value="UniProtKB-KW"/>
</dbReference>
<dbReference type="GO" id="GO:0006427">
    <property type="term" value="P:histidyl-tRNA aminoacylation"/>
    <property type="evidence" value="ECO:0007669"/>
    <property type="project" value="TreeGrafter"/>
</dbReference>
<dbReference type="InterPro" id="IPR033656">
    <property type="entry name" value="HisRS_anticodon"/>
</dbReference>
<dbReference type="EnsemblMetazoa" id="tetur07g05570.1">
    <property type="protein sequence ID" value="tetur07g05570.1"/>
    <property type="gene ID" value="tetur07g05570"/>
</dbReference>
<dbReference type="Pfam" id="PF03129">
    <property type="entry name" value="HGTP_anticodon"/>
    <property type="match status" value="1"/>
</dbReference>
<protein>
    <recommendedName>
        <fullName evidence="2">histidine--tRNA ligase</fullName>
        <ecNumber evidence="2">6.1.1.21</ecNumber>
    </recommendedName>
</protein>
<dbReference type="STRING" id="32264.T1K9N3"/>
<evidence type="ECO:0000256" key="5">
    <source>
        <dbReference type="ARBA" id="ARBA00022840"/>
    </source>
</evidence>
<accession>T1K9N3</accession>
<comment type="catalytic activity">
    <reaction evidence="8">
        <text>tRNA(His) + L-histidine + ATP = L-histidyl-tRNA(His) + AMP + diphosphate + H(+)</text>
        <dbReference type="Rhea" id="RHEA:17313"/>
        <dbReference type="Rhea" id="RHEA-COMP:9665"/>
        <dbReference type="Rhea" id="RHEA-COMP:9689"/>
        <dbReference type="ChEBI" id="CHEBI:15378"/>
        <dbReference type="ChEBI" id="CHEBI:30616"/>
        <dbReference type="ChEBI" id="CHEBI:33019"/>
        <dbReference type="ChEBI" id="CHEBI:57595"/>
        <dbReference type="ChEBI" id="CHEBI:78442"/>
        <dbReference type="ChEBI" id="CHEBI:78527"/>
        <dbReference type="ChEBI" id="CHEBI:456215"/>
        <dbReference type="EC" id="6.1.1.21"/>
    </reaction>
</comment>
<dbReference type="InterPro" id="IPR045864">
    <property type="entry name" value="aa-tRNA-synth_II/BPL/LPL"/>
</dbReference>
<keyword evidence="4" id="KW-0547">Nucleotide-binding</keyword>
<dbReference type="PROSITE" id="PS50862">
    <property type="entry name" value="AA_TRNA_LIGASE_II"/>
    <property type="match status" value="2"/>
</dbReference>
<dbReference type="GO" id="GO:0032543">
    <property type="term" value="P:mitochondrial translation"/>
    <property type="evidence" value="ECO:0007669"/>
    <property type="project" value="TreeGrafter"/>
</dbReference>
<dbReference type="InterPro" id="IPR004154">
    <property type="entry name" value="Anticodon-bd"/>
</dbReference>
<dbReference type="eggNOG" id="KOG1936">
    <property type="taxonomic scope" value="Eukaryota"/>
</dbReference>
<evidence type="ECO:0000256" key="4">
    <source>
        <dbReference type="ARBA" id="ARBA00022741"/>
    </source>
</evidence>
<keyword evidence="7" id="KW-0030">Aminoacyl-tRNA synthetase</keyword>